<sequence>MGSCMSSTQAVRAGNVRHKQMNNVSRRQRKKELRRQALETLSMEAKNDELLATVPGRTCSNGASNISCIYTQQGRKGTNQDAMIVWEDFASMEDTVYCGVYDGHGPFGHLVARRVRDSLPSKLFQYWQEELAVIKENGNKEESESDDDNNAELCDTTQTDHGSNVSSIYESAIGDADESDRDTAQSELSEGGGVVILENPPPNHNSEPVSKPPMFAPWKQAHLTAYQVMDKELQSHPLIDCFCSGTTAVTVLKQGKHLVIGNVGDSRAIMGTRDENGILKAIQLTVDLKPNLPQEADRIREYKGRVFALHDEPEVSRVWLPYDDSPGLAMARAFGDFCLKDYGVISVPEMSYRQLTERDLFIVLASDGIWDVLSNDEVVHIVASAPTRATAARALVESAVRVWRLKYPTSKVDDCAVVCLYLDDPDSAHEHPTGEDISSVLSGDNPPNGTAEVGEILNEEPPKEIVHSETRRKRSLADWLGADEDEEWSALEGVTRVNSLLNLPRFSAGDKRAAGTMKVPTNINAK</sequence>
<dbReference type="Gene3D" id="3.60.40.10">
    <property type="entry name" value="PPM-type phosphatase domain"/>
    <property type="match status" value="1"/>
</dbReference>
<feature type="compositionally biased region" description="Polar residues" evidence="1">
    <location>
        <begin position="155"/>
        <end position="165"/>
    </location>
</feature>
<organism evidence="3 4">
    <name type="scientific">Sphagnum troendelagicum</name>
    <dbReference type="NCBI Taxonomy" id="128251"/>
    <lineage>
        <taxon>Eukaryota</taxon>
        <taxon>Viridiplantae</taxon>
        <taxon>Streptophyta</taxon>
        <taxon>Embryophyta</taxon>
        <taxon>Bryophyta</taxon>
        <taxon>Sphagnophytina</taxon>
        <taxon>Sphagnopsida</taxon>
        <taxon>Sphagnales</taxon>
        <taxon>Sphagnaceae</taxon>
        <taxon>Sphagnum</taxon>
    </lineage>
</organism>
<dbReference type="InterPro" id="IPR036457">
    <property type="entry name" value="PPM-type-like_dom_sf"/>
</dbReference>
<dbReference type="SUPFAM" id="SSF81606">
    <property type="entry name" value="PP2C-like"/>
    <property type="match status" value="1"/>
</dbReference>
<accession>A0ABP0TVT9</accession>
<dbReference type="InterPro" id="IPR015655">
    <property type="entry name" value="PP2C"/>
</dbReference>
<feature type="region of interest" description="Disordered" evidence="1">
    <location>
        <begin position="1"/>
        <end position="31"/>
    </location>
</feature>
<dbReference type="PANTHER" id="PTHR47992">
    <property type="entry name" value="PROTEIN PHOSPHATASE"/>
    <property type="match status" value="1"/>
</dbReference>
<dbReference type="EMBL" id="OZ019907">
    <property type="protein sequence ID" value="CAK9206347.1"/>
    <property type="molecule type" value="Genomic_DNA"/>
</dbReference>
<feature type="compositionally biased region" description="Basic residues" evidence="1">
    <location>
        <begin position="15"/>
        <end position="31"/>
    </location>
</feature>
<feature type="domain" description="PPM-type phosphatase" evidence="2">
    <location>
        <begin position="57"/>
        <end position="420"/>
    </location>
</feature>
<dbReference type="Pfam" id="PF00481">
    <property type="entry name" value="PP2C"/>
    <property type="match status" value="1"/>
</dbReference>
<evidence type="ECO:0000259" key="2">
    <source>
        <dbReference type="SMART" id="SM00332"/>
    </source>
</evidence>
<protein>
    <recommendedName>
        <fullName evidence="2">PPM-type phosphatase domain-containing protein</fullName>
    </recommendedName>
</protein>
<proteinExistence type="predicted"/>
<feature type="region of interest" description="Disordered" evidence="1">
    <location>
        <begin position="138"/>
        <end position="165"/>
    </location>
</feature>
<dbReference type="CDD" id="cd00143">
    <property type="entry name" value="PP2Cc"/>
    <property type="match status" value="1"/>
</dbReference>
<keyword evidence="4" id="KW-1185">Reference proteome</keyword>
<gene>
    <name evidence="3" type="ORF">CSSPTR1EN2_LOCUS8303</name>
</gene>
<dbReference type="InterPro" id="IPR001932">
    <property type="entry name" value="PPM-type_phosphatase-like_dom"/>
</dbReference>
<dbReference type="Proteomes" id="UP001497512">
    <property type="component" value="Chromosome 15"/>
</dbReference>
<name>A0ABP0TVT9_9BRYO</name>
<evidence type="ECO:0000256" key="1">
    <source>
        <dbReference type="SAM" id="MobiDB-lite"/>
    </source>
</evidence>
<reference evidence="3" key="1">
    <citation type="submission" date="2024-02" db="EMBL/GenBank/DDBJ databases">
        <authorList>
            <consortium name="ELIXIR-Norway"/>
            <consortium name="Elixir Norway"/>
        </authorList>
    </citation>
    <scope>NUCLEOTIDE SEQUENCE</scope>
</reference>
<feature type="compositionally biased region" description="Polar residues" evidence="1">
    <location>
        <begin position="1"/>
        <end position="10"/>
    </location>
</feature>
<evidence type="ECO:0000313" key="3">
    <source>
        <dbReference type="EMBL" id="CAK9206347.1"/>
    </source>
</evidence>
<evidence type="ECO:0000313" key="4">
    <source>
        <dbReference type="Proteomes" id="UP001497512"/>
    </source>
</evidence>
<dbReference type="SMART" id="SM00332">
    <property type="entry name" value="PP2Cc"/>
    <property type="match status" value="1"/>
</dbReference>